<dbReference type="EMBL" id="LN609529">
    <property type="protein sequence ID" value="CEF66223.1"/>
    <property type="molecule type" value="Genomic_DNA"/>
</dbReference>
<evidence type="ECO:0000256" key="4">
    <source>
        <dbReference type="ARBA" id="ARBA00022729"/>
    </source>
</evidence>
<comment type="subcellular location">
    <subcellularLocation>
        <location evidence="1">Membrane</location>
        <topology evidence="1">Single-pass membrane protein</topology>
    </subcellularLocation>
</comment>
<reference evidence="11 12" key="1">
    <citation type="submission" date="2014-09" db="EMBL/GenBank/DDBJ databases">
        <authorList>
            <person name="Martin A.A."/>
        </authorList>
    </citation>
    <scope>NUCLEOTIDE SEQUENCE</scope>
    <source>
        <strain evidence="12">ED321</strain>
        <strain evidence="11">ED321 Heterogonic</strain>
    </source>
</reference>
<feature type="signal peptide" evidence="9">
    <location>
        <begin position="1"/>
        <end position="16"/>
    </location>
</feature>
<evidence type="ECO:0000313" key="14">
    <source>
        <dbReference type="WormBase" id="SRAE_2000089300"/>
    </source>
</evidence>
<comment type="similarity">
    <text evidence="2">Belongs to the EMC7 family.</text>
</comment>
<protein>
    <submittedName>
        <fullName evidence="11 13">ER membrane protein complex subunit 7</fullName>
    </submittedName>
</protein>
<keyword evidence="3 8" id="KW-0812">Transmembrane</keyword>
<accession>A0A090LDN6</accession>
<feature type="compositionally biased region" description="Polar residues" evidence="7">
    <location>
        <begin position="196"/>
        <end position="206"/>
    </location>
</feature>
<feature type="region of interest" description="Disordered" evidence="7">
    <location>
        <begin position="196"/>
        <end position="217"/>
    </location>
</feature>
<dbReference type="Pfam" id="PF09430">
    <property type="entry name" value="EMC7_beta-sandw"/>
    <property type="match status" value="1"/>
</dbReference>
<dbReference type="CTD" id="36378587"/>
<feature type="chain" id="PRO_5015030699" evidence="9">
    <location>
        <begin position="17"/>
        <end position="217"/>
    </location>
</feature>
<dbReference type="GeneID" id="36378587"/>
<keyword evidence="6 8" id="KW-0472">Membrane</keyword>
<dbReference type="InterPro" id="IPR013784">
    <property type="entry name" value="Carb-bd-like_fold"/>
</dbReference>
<evidence type="ECO:0000259" key="10">
    <source>
        <dbReference type="Pfam" id="PF09430"/>
    </source>
</evidence>
<evidence type="ECO:0000256" key="6">
    <source>
        <dbReference type="ARBA" id="ARBA00023136"/>
    </source>
</evidence>
<dbReference type="SUPFAM" id="SSF49452">
    <property type="entry name" value="Starch-binding domain-like"/>
    <property type="match status" value="1"/>
</dbReference>
<dbReference type="OMA" id="EMENMQM"/>
<dbReference type="WBParaSite" id="SRAE_2000089300.1">
    <property type="protein sequence ID" value="SRAE_2000089300.1"/>
    <property type="gene ID" value="WBGene00261093"/>
</dbReference>
<keyword evidence="5 8" id="KW-1133">Transmembrane helix</keyword>
<dbReference type="AlphaFoldDB" id="A0A090LDN6"/>
<dbReference type="OrthoDB" id="336240at2759"/>
<reference evidence="13" key="2">
    <citation type="submission" date="2020-12" db="UniProtKB">
        <authorList>
            <consortium name="WormBaseParasite"/>
        </authorList>
    </citation>
    <scope>IDENTIFICATION</scope>
</reference>
<dbReference type="GO" id="GO:0072546">
    <property type="term" value="C:EMC complex"/>
    <property type="evidence" value="ECO:0007669"/>
    <property type="project" value="TreeGrafter"/>
</dbReference>
<evidence type="ECO:0000256" key="7">
    <source>
        <dbReference type="SAM" id="MobiDB-lite"/>
    </source>
</evidence>
<dbReference type="RefSeq" id="XP_024505423.1">
    <property type="nucleotide sequence ID" value="XM_024651779.1"/>
</dbReference>
<evidence type="ECO:0000256" key="5">
    <source>
        <dbReference type="ARBA" id="ARBA00022989"/>
    </source>
</evidence>
<gene>
    <name evidence="11 13 14" type="ORF">SRAE_2000089300</name>
</gene>
<dbReference type="GO" id="GO:0030246">
    <property type="term" value="F:carbohydrate binding"/>
    <property type="evidence" value="ECO:0007669"/>
    <property type="project" value="InterPro"/>
</dbReference>
<dbReference type="Proteomes" id="UP000035682">
    <property type="component" value="Unplaced"/>
</dbReference>
<dbReference type="InterPro" id="IPR019008">
    <property type="entry name" value="Beta_sandwich_EMC7"/>
</dbReference>
<feature type="transmembrane region" description="Helical" evidence="8">
    <location>
        <begin position="147"/>
        <end position="169"/>
    </location>
</feature>
<evidence type="ECO:0000313" key="12">
    <source>
        <dbReference type="Proteomes" id="UP000035682"/>
    </source>
</evidence>
<dbReference type="STRING" id="34506.A0A090LDN6"/>
<evidence type="ECO:0000313" key="13">
    <source>
        <dbReference type="WBParaSite" id="SRAE_2000089300.1"/>
    </source>
</evidence>
<organism evidence="11">
    <name type="scientific">Strongyloides ratti</name>
    <name type="common">Parasitic roundworm</name>
    <dbReference type="NCBI Taxonomy" id="34506"/>
    <lineage>
        <taxon>Eukaryota</taxon>
        <taxon>Metazoa</taxon>
        <taxon>Ecdysozoa</taxon>
        <taxon>Nematoda</taxon>
        <taxon>Chromadorea</taxon>
        <taxon>Rhabditida</taxon>
        <taxon>Tylenchina</taxon>
        <taxon>Panagrolaimomorpha</taxon>
        <taxon>Strongyloidoidea</taxon>
        <taxon>Strongyloididae</taxon>
        <taxon>Strongyloides</taxon>
    </lineage>
</organism>
<evidence type="ECO:0000256" key="1">
    <source>
        <dbReference type="ARBA" id="ARBA00004167"/>
    </source>
</evidence>
<evidence type="ECO:0000256" key="9">
    <source>
        <dbReference type="SAM" id="SignalP"/>
    </source>
</evidence>
<keyword evidence="4 9" id="KW-0732">Signal</keyword>
<name>A0A090LDN6_STRRB</name>
<feature type="compositionally biased region" description="Basic residues" evidence="7">
    <location>
        <begin position="207"/>
        <end position="217"/>
    </location>
</feature>
<dbReference type="PANTHER" id="PTHR13605:SF4">
    <property type="entry name" value="ER MEMBRANE PROTEIN COMPLEX SUBUNIT 7"/>
    <property type="match status" value="1"/>
</dbReference>
<feature type="domain" description="ER membrane protein complex subunit 7 beta-sandwich" evidence="10">
    <location>
        <begin position="46"/>
        <end position="154"/>
    </location>
</feature>
<dbReference type="InterPro" id="IPR039163">
    <property type="entry name" value="EMC7"/>
</dbReference>
<evidence type="ECO:0000256" key="2">
    <source>
        <dbReference type="ARBA" id="ARBA00008880"/>
    </source>
</evidence>
<proteinExistence type="inferred from homology"/>
<dbReference type="WormBase" id="SRAE_2000089300">
    <property type="protein sequence ID" value="SRP08006"/>
    <property type="gene ID" value="WBGene00261093"/>
</dbReference>
<evidence type="ECO:0000256" key="3">
    <source>
        <dbReference type="ARBA" id="ARBA00022692"/>
    </source>
</evidence>
<evidence type="ECO:0000313" key="11">
    <source>
        <dbReference type="EMBL" id="CEF66223.1"/>
    </source>
</evidence>
<sequence length="217" mass="24971">MYKFILFFLLISFIFADETGLVDSGDKFTIKGTVILPPEAIAEEGWQAKVLIHIDYGKKIGFIRSDGTFNIYNLPSGSYLVQVIHKDYDFEPVRVDITTKGKIRARRNILIQPNAVNLVPYPLQMIPRGRIIYFNAKNDGFKITDVLFSPMVIMLVLPMALMYIMPKIVDKDPELKKEMENMQMPKVDMPDMSEMLSSWFGNSQPKKVSRKQGQRNR</sequence>
<keyword evidence="12" id="KW-1185">Reference proteome</keyword>
<dbReference type="eggNOG" id="KOG3306">
    <property type="taxonomic scope" value="Eukaryota"/>
</dbReference>
<evidence type="ECO:0000256" key="8">
    <source>
        <dbReference type="SAM" id="Phobius"/>
    </source>
</evidence>
<dbReference type="PANTHER" id="PTHR13605">
    <property type="entry name" value="ER MEMBRANE PROTEIN COMPLEX SUBUNIT 7"/>
    <property type="match status" value="1"/>
</dbReference>